<gene>
    <name evidence="1" type="ORF">QFC21_004455</name>
</gene>
<evidence type="ECO:0000313" key="1">
    <source>
        <dbReference type="EMBL" id="KAJ9098126.1"/>
    </source>
</evidence>
<organism evidence="1 2">
    <name type="scientific">Naganishia friedmannii</name>
    <dbReference type="NCBI Taxonomy" id="89922"/>
    <lineage>
        <taxon>Eukaryota</taxon>
        <taxon>Fungi</taxon>
        <taxon>Dikarya</taxon>
        <taxon>Basidiomycota</taxon>
        <taxon>Agaricomycotina</taxon>
        <taxon>Tremellomycetes</taxon>
        <taxon>Filobasidiales</taxon>
        <taxon>Filobasidiaceae</taxon>
        <taxon>Naganishia</taxon>
    </lineage>
</organism>
<accession>A0ACC2VHN3</accession>
<dbReference type="Proteomes" id="UP001227268">
    <property type="component" value="Unassembled WGS sequence"/>
</dbReference>
<reference evidence="1" key="1">
    <citation type="submission" date="2023-04" db="EMBL/GenBank/DDBJ databases">
        <title>Draft Genome sequencing of Naganishia species isolated from polar environments using Oxford Nanopore Technology.</title>
        <authorList>
            <person name="Leo P."/>
            <person name="Venkateswaran K."/>
        </authorList>
    </citation>
    <scope>NUCLEOTIDE SEQUENCE</scope>
    <source>
        <strain evidence="1">MNA-CCFEE 5423</strain>
    </source>
</reference>
<keyword evidence="2" id="KW-1185">Reference proteome</keyword>
<proteinExistence type="predicted"/>
<name>A0ACC2VHN3_9TREE</name>
<sequence length="1054" mass="114284">MTSLFSSRLTSAYTALRGDLGAPQNPTETIDKLVERIQTSPNVDDRRTAVLGLKGCIREYRQLVGERALSALVAVLQYDAPNDAEIAKAVLETLMGLMEVGDKPARDDIALRLMDDFFATPEPTHSLLALIHASSSFYPRFYTLQFLSQLLLHRAPIVQAYLISSPPPGVDGILSVLDGPAPPATASAIPGTQQPQLSSGASEMLRNEALLLLPALLAGNADLQKIVAFSGAFEKLISIVEREGGIEGGIIVQDVLVAIGSLLRFNVSNQNYFRELSLIPLLPPMLYFPSPPPPVDTPAPDDFTLQYWPEQKLLNAGLVLGVIRMLVGSLGGGNQSAMVSSGITRCLLEIALSSNAPASLKAQSLNVLTPILLASPKNQALLSTLSLAPLIAVPADADHPNGGFIRLPMRPAVLALVGTVVDGEGAMGGRGLRGRAAGVNMFEAYVTGNDDARLGIIHTMIPPPSGNPNDESTDIPQSAGSLLLNALIETPLPGQPFDPYRPLFACLLMAHLVRNSEIAKAAARAITLPSLDDDDESDPAGGEEEKDGLIQVIVGNLMTAAREQAEYVNRRAKEGIKASSSSPSAGETEESDWTRVMVGYLILLCTWLWDSPKSVKEFLNDSSNIQVLIGPITQPTGVDPIVQGLCAFLLGVCYEFNREPGEVTRSTLYPILHSRIGPDQFVSRMARLREDARFKAVQPDQFDTDSTGPSAIGDANAAAAGTSGGGTASEDVEEEDGLEIWFDWAFVDFWKNNYYTIQRSIAVDPEAVRGSTSEDSEAMAVMASLREKVTEKTAEIDTLHQKMSTLAKEHEADHAQLSEEIQALSERNAELQKQLDDLQSSNAASSSAGEASAALQAEQQKRIEELEASLAEAETKRIENEQQYETKLLEATKAREEAVAALEAKLTALEEKLQGETTRAEELETRHTESITSARAEYDTAVTELKERLDKESANVSQLEKELEHAKKPSNNKPAKKADDKIRAELDTIKTSLEEEKSKREEIEKEHEDLLVLLEELSQKRKRDKAKMKEGGLEVSEDEDEEDEDDEDDGAGDE</sequence>
<evidence type="ECO:0000313" key="2">
    <source>
        <dbReference type="Proteomes" id="UP001227268"/>
    </source>
</evidence>
<dbReference type="EMBL" id="JASBWT010000015">
    <property type="protein sequence ID" value="KAJ9098126.1"/>
    <property type="molecule type" value="Genomic_DNA"/>
</dbReference>
<comment type="caution">
    <text evidence="1">The sequence shown here is derived from an EMBL/GenBank/DDBJ whole genome shotgun (WGS) entry which is preliminary data.</text>
</comment>
<protein>
    <submittedName>
        <fullName evidence="1">Uncharacterized protein</fullName>
    </submittedName>
</protein>